<feature type="non-terminal residue" evidence="2">
    <location>
        <position position="214"/>
    </location>
</feature>
<protein>
    <submittedName>
        <fullName evidence="2">Uncharacterized protein</fullName>
    </submittedName>
</protein>
<evidence type="ECO:0000313" key="2">
    <source>
        <dbReference type="EMBL" id="KAI9250251.1"/>
    </source>
</evidence>
<accession>A0AAD5PB29</accession>
<feature type="compositionally biased region" description="Low complexity" evidence="1">
    <location>
        <begin position="180"/>
        <end position="214"/>
    </location>
</feature>
<keyword evidence="3" id="KW-1185">Reference proteome</keyword>
<gene>
    <name evidence="2" type="ORF">BDA99DRAFT_523269</name>
</gene>
<reference evidence="2" key="1">
    <citation type="journal article" date="2022" name="IScience">
        <title>Evolution of zygomycete secretomes and the origins of terrestrial fungal ecologies.</title>
        <authorList>
            <person name="Chang Y."/>
            <person name="Wang Y."/>
            <person name="Mondo S."/>
            <person name="Ahrendt S."/>
            <person name="Andreopoulos W."/>
            <person name="Barry K."/>
            <person name="Beard J."/>
            <person name="Benny G.L."/>
            <person name="Blankenship S."/>
            <person name="Bonito G."/>
            <person name="Cuomo C."/>
            <person name="Desiro A."/>
            <person name="Gervers K.A."/>
            <person name="Hundley H."/>
            <person name="Kuo A."/>
            <person name="LaButti K."/>
            <person name="Lang B.F."/>
            <person name="Lipzen A."/>
            <person name="O'Donnell K."/>
            <person name="Pangilinan J."/>
            <person name="Reynolds N."/>
            <person name="Sandor L."/>
            <person name="Smith M.E."/>
            <person name="Tsang A."/>
            <person name="Grigoriev I.V."/>
            <person name="Stajich J.E."/>
            <person name="Spatafora J.W."/>
        </authorList>
    </citation>
    <scope>NUCLEOTIDE SEQUENCE</scope>
    <source>
        <strain evidence="2">RSA 2281</strain>
    </source>
</reference>
<dbReference type="EMBL" id="JAIXMP010000033">
    <property type="protein sequence ID" value="KAI9250251.1"/>
    <property type="molecule type" value="Genomic_DNA"/>
</dbReference>
<evidence type="ECO:0000256" key="1">
    <source>
        <dbReference type="SAM" id="MobiDB-lite"/>
    </source>
</evidence>
<feature type="region of interest" description="Disordered" evidence="1">
    <location>
        <begin position="152"/>
        <end position="214"/>
    </location>
</feature>
<dbReference type="AlphaFoldDB" id="A0AAD5PB29"/>
<proteinExistence type="predicted"/>
<comment type="caution">
    <text evidence="2">The sequence shown here is derived from an EMBL/GenBank/DDBJ whole genome shotgun (WGS) entry which is preliminary data.</text>
</comment>
<name>A0AAD5PB29_9FUNG</name>
<organism evidence="2 3">
    <name type="scientific">Phascolomyces articulosus</name>
    <dbReference type="NCBI Taxonomy" id="60185"/>
    <lineage>
        <taxon>Eukaryota</taxon>
        <taxon>Fungi</taxon>
        <taxon>Fungi incertae sedis</taxon>
        <taxon>Mucoromycota</taxon>
        <taxon>Mucoromycotina</taxon>
        <taxon>Mucoromycetes</taxon>
        <taxon>Mucorales</taxon>
        <taxon>Lichtheimiaceae</taxon>
        <taxon>Phascolomyces</taxon>
    </lineage>
</organism>
<sequence length="214" mass="24649">MGDDTIKRQSQHNLHDNDDLEKYIVDMLKYNDCLDLKQTMLESLVDITQNNDLLSIKEKATQWLHDWMTHYSDRLSIRLDQALTLCHLATSTHLTIDPKSETLKQYHPYGNDRKLGEDIRVLLPIPSGCFREDVCETMVAYPMPTHVLNSSSWYPPQRMCEDDEDISEEEEDVNQDGADDNNNNGVDNPVNIYSNSNNNINHSLSSNPIQKNKI</sequence>
<feature type="compositionally biased region" description="Acidic residues" evidence="1">
    <location>
        <begin position="161"/>
        <end position="179"/>
    </location>
</feature>
<reference evidence="2" key="2">
    <citation type="submission" date="2023-02" db="EMBL/GenBank/DDBJ databases">
        <authorList>
            <consortium name="DOE Joint Genome Institute"/>
            <person name="Mondo S.J."/>
            <person name="Chang Y."/>
            <person name="Wang Y."/>
            <person name="Ahrendt S."/>
            <person name="Andreopoulos W."/>
            <person name="Barry K."/>
            <person name="Beard J."/>
            <person name="Benny G.L."/>
            <person name="Blankenship S."/>
            <person name="Bonito G."/>
            <person name="Cuomo C."/>
            <person name="Desiro A."/>
            <person name="Gervers K.A."/>
            <person name="Hundley H."/>
            <person name="Kuo A."/>
            <person name="LaButti K."/>
            <person name="Lang B.F."/>
            <person name="Lipzen A."/>
            <person name="O'Donnell K."/>
            <person name="Pangilinan J."/>
            <person name="Reynolds N."/>
            <person name="Sandor L."/>
            <person name="Smith M.W."/>
            <person name="Tsang A."/>
            <person name="Grigoriev I.V."/>
            <person name="Stajich J.E."/>
            <person name="Spatafora J.W."/>
        </authorList>
    </citation>
    <scope>NUCLEOTIDE SEQUENCE</scope>
    <source>
        <strain evidence="2">RSA 2281</strain>
    </source>
</reference>
<evidence type="ECO:0000313" key="3">
    <source>
        <dbReference type="Proteomes" id="UP001209540"/>
    </source>
</evidence>
<dbReference type="Proteomes" id="UP001209540">
    <property type="component" value="Unassembled WGS sequence"/>
</dbReference>